<dbReference type="RefSeq" id="WP_248665135.1">
    <property type="nucleotide sequence ID" value="NZ_JALPRX010000006.1"/>
</dbReference>
<dbReference type="EMBL" id="JALPRX010000006">
    <property type="protein sequence ID" value="MCK8783007.1"/>
    <property type="molecule type" value="Genomic_DNA"/>
</dbReference>
<evidence type="ECO:0000313" key="2">
    <source>
        <dbReference type="EMBL" id="MCK8783007.1"/>
    </source>
</evidence>
<dbReference type="Gene3D" id="1.10.10.10">
    <property type="entry name" value="Winged helix-like DNA-binding domain superfamily/Winged helix DNA-binding domain"/>
    <property type="match status" value="1"/>
</dbReference>
<protein>
    <submittedName>
        <fullName evidence="2">DUF3253 domain-containing protein</fullName>
    </submittedName>
</protein>
<feature type="region of interest" description="Disordered" evidence="1">
    <location>
        <begin position="1"/>
        <end position="42"/>
    </location>
</feature>
<dbReference type="SUPFAM" id="SSF46785">
    <property type="entry name" value="Winged helix' DNA-binding domain"/>
    <property type="match status" value="1"/>
</dbReference>
<gene>
    <name evidence="2" type="ORF">M0638_01255</name>
</gene>
<sequence length="117" mass="12490">MTTPDPDADALPDRTDPGPGRPEPARAGTPRPASPRPPSPGVLRDEILRQTAARGPQHSICPSEVARALDPDGWRSLLGPVRAEAAALAREGCIEVLRKGKPVQPEAMRGVLRLRAR</sequence>
<dbReference type="InterPro" id="IPR036390">
    <property type="entry name" value="WH_DNA-bd_sf"/>
</dbReference>
<accession>A0A9X1Y4I9</accession>
<comment type="caution">
    <text evidence="2">The sequence shown here is derived from an EMBL/GenBank/DDBJ whole genome shotgun (WGS) entry which is preliminary data.</text>
</comment>
<evidence type="ECO:0000313" key="3">
    <source>
        <dbReference type="Proteomes" id="UP001139516"/>
    </source>
</evidence>
<keyword evidence="3" id="KW-1185">Reference proteome</keyword>
<organism evidence="2 3">
    <name type="scientific">Roseomonas acroporae</name>
    <dbReference type="NCBI Taxonomy" id="2937791"/>
    <lineage>
        <taxon>Bacteria</taxon>
        <taxon>Pseudomonadati</taxon>
        <taxon>Pseudomonadota</taxon>
        <taxon>Alphaproteobacteria</taxon>
        <taxon>Acetobacterales</taxon>
        <taxon>Roseomonadaceae</taxon>
        <taxon>Roseomonas</taxon>
    </lineage>
</organism>
<dbReference type="Pfam" id="PF11625">
    <property type="entry name" value="DUF3253"/>
    <property type="match status" value="1"/>
</dbReference>
<dbReference type="Proteomes" id="UP001139516">
    <property type="component" value="Unassembled WGS sequence"/>
</dbReference>
<reference evidence="2" key="1">
    <citation type="submission" date="2022-04" db="EMBL/GenBank/DDBJ databases">
        <title>Roseomonas acroporae sp. nov., isolated from coral Acropora digitifera.</title>
        <authorList>
            <person name="Sun H."/>
        </authorList>
    </citation>
    <scope>NUCLEOTIDE SEQUENCE</scope>
    <source>
        <strain evidence="2">NAR14</strain>
    </source>
</reference>
<name>A0A9X1Y4I9_9PROT</name>
<dbReference type="InterPro" id="IPR021660">
    <property type="entry name" value="DUF3253"/>
</dbReference>
<evidence type="ECO:0000256" key="1">
    <source>
        <dbReference type="SAM" id="MobiDB-lite"/>
    </source>
</evidence>
<dbReference type="AlphaFoldDB" id="A0A9X1Y4I9"/>
<feature type="compositionally biased region" description="Acidic residues" evidence="1">
    <location>
        <begin position="1"/>
        <end position="10"/>
    </location>
</feature>
<proteinExistence type="predicted"/>
<dbReference type="InterPro" id="IPR036388">
    <property type="entry name" value="WH-like_DNA-bd_sf"/>
</dbReference>